<keyword evidence="4" id="KW-0032">Aminotransferase</keyword>
<evidence type="ECO:0000259" key="3">
    <source>
        <dbReference type="PROSITE" id="PS51186"/>
    </source>
</evidence>
<dbReference type="InterPro" id="IPR016181">
    <property type="entry name" value="Acyl_CoA_acyltransferase"/>
</dbReference>
<evidence type="ECO:0000256" key="2">
    <source>
        <dbReference type="ARBA" id="ARBA00022898"/>
    </source>
</evidence>
<dbReference type="GO" id="GO:0016747">
    <property type="term" value="F:acyltransferase activity, transferring groups other than amino-acyl groups"/>
    <property type="evidence" value="ECO:0007669"/>
    <property type="project" value="InterPro"/>
</dbReference>
<dbReference type="InterPro" id="IPR054597">
    <property type="entry name" value="FeeM_cat"/>
</dbReference>
<organism evidence="4 5">
    <name type="scientific">Virgibacillus phasianinus</name>
    <dbReference type="NCBI Taxonomy" id="2017483"/>
    <lineage>
        <taxon>Bacteria</taxon>
        <taxon>Bacillati</taxon>
        <taxon>Bacillota</taxon>
        <taxon>Bacilli</taxon>
        <taxon>Bacillales</taxon>
        <taxon>Bacillaceae</taxon>
        <taxon>Virgibacillus</taxon>
    </lineage>
</organism>
<dbReference type="InterPro" id="IPR015424">
    <property type="entry name" value="PyrdxlP-dep_Trfase"/>
</dbReference>
<keyword evidence="4" id="KW-0808">Transferase</keyword>
<dbReference type="PANTHER" id="PTHR21152">
    <property type="entry name" value="AMINOTRANSFERASE CLASS V"/>
    <property type="match status" value="1"/>
</dbReference>
<dbReference type="Gene3D" id="3.40.640.10">
    <property type="entry name" value="Type I PLP-dependent aspartate aminotransferase-like (Major domain)"/>
    <property type="match status" value="1"/>
</dbReference>
<dbReference type="SUPFAM" id="SSF55729">
    <property type="entry name" value="Acyl-CoA N-acyltransferases (Nat)"/>
    <property type="match status" value="1"/>
</dbReference>
<protein>
    <submittedName>
        <fullName evidence="4">Aminotransferase</fullName>
    </submittedName>
</protein>
<sequence length="536" mass="60433">MKHTTSILYKIADDVEELEQIHSLNYQTFVKEIPQHHANKTGKLIDRFNDENTYIVAKRNEEVIGMIAVRGHRPFSLDQKLENLDSYLPENAVPCEVRLLSVKEAFRGGRVFYGLCEQLVSYCLEKGYTMALISGTTRQAKLYKHLGFLHFGPLVGTKEAPYQPMYLTKKNFELASRVFQRLLKRKEKPFYHNFLPGPVEVTKKVREAWQKPAISHRSTTLLNVVRDIQSKLGKLVNANHVELAVGTGTLANDMVAAHLSSLPGRGLILANGEFGERLKDHGRRWNLSFAMVHNPWNTSISIEEVDRALKDDPDIRWLWAVHCETSTGYVSPLKQLTEVCQKYQVHLCLDACSSIGVLPVDLSDVYLATAVSGKGLASYPGLALVFHQESMMPNAQVPNYLDIGTYQVYDSVPYTHSSNGLMALQAALSNPQPTRESLAEEICHTFMEAGMDVLRGNNYSPGIITVQLPEEIDSRVFGDRLKSAGVYTSYESAYLLKRNWFQVALMGEQNQPSANKAIQLITKLFNQLHKEKEMNT</sequence>
<dbReference type="GO" id="GO:0008453">
    <property type="term" value="F:alanine-glyoxylate transaminase activity"/>
    <property type="evidence" value="ECO:0007669"/>
    <property type="project" value="TreeGrafter"/>
</dbReference>
<dbReference type="Gene3D" id="3.40.630.30">
    <property type="match status" value="1"/>
</dbReference>
<keyword evidence="2" id="KW-0663">Pyridoxal phosphate</keyword>
<dbReference type="PROSITE" id="PS51186">
    <property type="entry name" value="GNAT"/>
    <property type="match status" value="1"/>
</dbReference>
<dbReference type="Pfam" id="PF21926">
    <property type="entry name" value="FeeM"/>
    <property type="match status" value="1"/>
</dbReference>
<dbReference type="OrthoDB" id="389074at2"/>
<dbReference type="AlphaFoldDB" id="A0A220TYM7"/>
<accession>A0A220TYM7</accession>
<dbReference type="Gene3D" id="3.90.1150.10">
    <property type="entry name" value="Aspartate Aminotransferase, domain 1"/>
    <property type="match status" value="1"/>
</dbReference>
<dbReference type="GO" id="GO:0019265">
    <property type="term" value="P:glycine biosynthetic process, by transamination of glyoxylate"/>
    <property type="evidence" value="ECO:0007669"/>
    <property type="project" value="TreeGrafter"/>
</dbReference>
<evidence type="ECO:0000313" key="5">
    <source>
        <dbReference type="Proteomes" id="UP000198312"/>
    </source>
</evidence>
<dbReference type="SUPFAM" id="SSF53383">
    <property type="entry name" value="PLP-dependent transferases"/>
    <property type="match status" value="1"/>
</dbReference>
<dbReference type="EMBL" id="CP022315">
    <property type="protein sequence ID" value="ASK60773.1"/>
    <property type="molecule type" value="Genomic_DNA"/>
</dbReference>
<dbReference type="InterPro" id="IPR000182">
    <property type="entry name" value="GNAT_dom"/>
</dbReference>
<evidence type="ECO:0000313" key="4">
    <source>
        <dbReference type="EMBL" id="ASK60773.1"/>
    </source>
</evidence>
<proteinExistence type="predicted"/>
<comment type="cofactor">
    <cofactor evidence="1">
        <name>pyridoxal 5'-phosphate</name>
        <dbReference type="ChEBI" id="CHEBI:597326"/>
    </cofactor>
</comment>
<dbReference type="InterPro" id="IPR000192">
    <property type="entry name" value="Aminotrans_V_dom"/>
</dbReference>
<dbReference type="KEGG" id="vil:CFK37_00405"/>
<dbReference type="InterPro" id="IPR015422">
    <property type="entry name" value="PyrdxlP-dep_Trfase_small"/>
</dbReference>
<feature type="domain" description="N-acetyltransferase" evidence="3">
    <location>
        <begin position="7"/>
        <end position="173"/>
    </location>
</feature>
<keyword evidence="5" id="KW-1185">Reference proteome</keyword>
<dbReference type="InterPro" id="IPR015421">
    <property type="entry name" value="PyrdxlP-dep_Trfase_major"/>
</dbReference>
<dbReference type="GO" id="GO:0004760">
    <property type="term" value="F:L-serine-pyruvate transaminase activity"/>
    <property type="evidence" value="ECO:0007669"/>
    <property type="project" value="TreeGrafter"/>
</dbReference>
<gene>
    <name evidence="4" type="ORF">CFK37_00405</name>
</gene>
<dbReference type="Proteomes" id="UP000198312">
    <property type="component" value="Chromosome"/>
</dbReference>
<dbReference type="Pfam" id="PF00266">
    <property type="entry name" value="Aminotran_5"/>
    <property type="match status" value="1"/>
</dbReference>
<reference evidence="4 5" key="1">
    <citation type="submission" date="2017-07" db="EMBL/GenBank/DDBJ databases">
        <title>Virgibacillus sp. LM2416.</title>
        <authorList>
            <person name="Tak E.J."/>
            <person name="Bae J.-W."/>
        </authorList>
    </citation>
    <scope>NUCLEOTIDE SEQUENCE [LARGE SCALE GENOMIC DNA]</scope>
    <source>
        <strain evidence="4 5">LM2416</strain>
    </source>
</reference>
<dbReference type="RefSeq" id="WP_089060050.1">
    <property type="nucleotide sequence ID" value="NZ_CP022315.1"/>
</dbReference>
<name>A0A220TYM7_9BACI</name>
<dbReference type="PANTHER" id="PTHR21152:SF40">
    <property type="entry name" value="ALANINE--GLYOXYLATE AMINOTRANSFERASE"/>
    <property type="match status" value="1"/>
</dbReference>
<evidence type="ECO:0000256" key="1">
    <source>
        <dbReference type="ARBA" id="ARBA00001933"/>
    </source>
</evidence>